<dbReference type="AlphaFoldDB" id="A0A1C6S348"/>
<gene>
    <name evidence="5" type="ORF">GA0070624_2807</name>
</gene>
<dbReference type="Proteomes" id="UP000199413">
    <property type="component" value="Unassembled WGS sequence"/>
</dbReference>
<evidence type="ECO:0000313" key="5">
    <source>
        <dbReference type="EMBL" id="SCL23829.1"/>
    </source>
</evidence>
<feature type="domain" description="Glycosyltransferase subfamily 4-like N-terminal" evidence="4">
    <location>
        <begin position="64"/>
        <end position="223"/>
    </location>
</feature>
<protein>
    <submittedName>
        <fullName evidence="5">Glycogen(Starch) synthase</fullName>
    </submittedName>
</protein>
<keyword evidence="6" id="KW-1185">Reference proteome</keyword>
<keyword evidence="2" id="KW-0808">Transferase</keyword>
<dbReference type="PANTHER" id="PTHR12526">
    <property type="entry name" value="GLYCOSYLTRANSFERASE"/>
    <property type="match status" value="1"/>
</dbReference>
<dbReference type="InterPro" id="IPR028098">
    <property type="entry name" value="Glyco_trans_4-like_N"/>
</dbReference>
<evidence type="ECO:0000313" key="6">
    <source>
        <dbReference type="Proteomes" id="UP000199413"/>
    </source>
</evidence>
<evidence type="ECO:0000259" key="4">
    <source>
        <dbReference type="Pfam" id="PF13439"/>
    </source>
</evidence>
<accession>A0A1C6S348</accession>
<organism evidence="5 6">
    <name type="scientific">Micromonospora rhizosphaerae</name>
    <dbReference type="NCBI Taxonomy" id="568872"/>
    <lineage>
        <taxon>Bacteria</taxon>
        <taxon>Bacillati</taxon>
        <taxon>Actinomycetota</taxon>
        <taxon>Actinomycetes</taxon>
        <taxon>Micromonosporales</taxon>
        <taxon>Micromonosporaceae</taxon>
        <taxon>Micromonospora</taxon>
    </lineage>
</organism>
<evidence type="ECO:0000259" key="3">
    <source>
        <dbReference type="Pfam" id="PF00534"/>
    </source>
</evidence>
<dbReference type="InterPro" id="IPR001296">
    <property type="entry name" value="Glyco_trans_1"/>
</dbReference>
<evidence type="ECO:0000256" key="1">
    <source>
        <dbReference type="ARBA" id="ARBA00022676"/>
    </source>
</evidence>
<dbReference type="GO" id="GO:0016757">
    <property type="term" value="F:glycosyltransferase activity"/>
    <property type="evidence" value="ECO:0007669"/>
    <property type="project" value="UniProtKB-KW"/>
</dbReference>
<dbReference type="STRING" id="568872.GA0070624_2807"/>
<name>A0A1C6S348_9ACTN</name>
<dbReference type="Pfam" id="PF00534">
    <property type="entry name" value="Glycos_transf_1"/>
    <property type="match status" value="1"/>
</dbReference>
<dbReference type="SUPFAM" id="SSF53756">
    <property type="entry name" value="UDP-Glycosyltransferase/glycogen phosphorylase"/>
    <property type="match status" value="1"/>
</dbReference>
<keyword evidence="1" id="KW-0328">Glycosyltransferase</keyword>
<evidence type="ECO:0000256" key="2">
    <source>
        <dbReference type="ARBA" id="ARBA00022679"/>
    </source>
</evidence>
<dbReference type="Pfam" id="PF13439">
    <property type="entry name" value="Glyco_transf_4"/>
    <property type="match status" value="1"/>
</dbReference>
<feature type="domain" description="Glycosyl transferase family 1" evidence="3">
    <location>
        <begin position="235"/>
        <end position="371"/>
    </location>
</feature>
<dbReference type="EMBL" id="FMHV01000002">
    <property type="protein sequence ID" value="SCL23829.1"/>
    <property type="molecule type" value="Genomic_DNA"/>
</dbReference>
<proteinExistence type="predicted"/>
<dbReference type="PANTHER" id="PTHR12526:SF637">
    <property type="entry name" value="GLYCOSYLTRANSFERASE EPSF-RELATED"/>
    <property type="match status" value="1"/>
</dbReference>
<sequence length="419" mass="45084">MLTSVGLDKMAGKVRVPASSDRDVAVLTPWYPTRELPYRGAFVRAMVDATAPGCDRMTVFHCDAWVAALDERADRAVLAAHRSLMPHALPPNPTVGGAELVYVPVPVPRGQGHPEIADRHDLALRSALGGRPIDAPVVHAHVGLPSGWAAIRNARPDAKIFVTEHASFLDKVLETPRGREMYDEVLHRCTGFLAVGEGVRRPLVEAFPHHADRIGSISNPISFDQPRPTPVTELRRWLFVGALSELKGVPLLLEAFARCRAEEPGLTLTLVGEGALLASLTARAAELGVADAVTFTGAIPPDEALRLMREHDLLVHPSRAETFGVAVIEAVAAGLPVLVTRCGGPERTLAGVEDAAGVMIDVTDDPETIVSGYRTLRSRLPHGLDSSLARKVLADRYGYAAVARTHHRLWFSDEAAPSA</sequence>
<reference evidence="6" key="1">
    <citation type="submission" date="2016-06" db="EMBL/GenBank/DDBJ databases">
        <authorList>
            <person name="Varghese N."/>
            <person name="Submissions Spin"/>
        </authorList>
    </citation>
    <scope>NUCLEOTIDE SEQUENCE [LARGE SCALE GENOMIC DNA]</scope>
    <source>
        <strain evidence="6">DSM 45431</strain>
    </source>
</reference>
<dbReference type="Gene3D" id="3.40.50.2000">
    <property type="entry name" value="Glycogen Phosphorylase B"/>
    <property type="match status" value="2"/>
</dbReference>